<feature type="binding site" evidence="11">
    <location>
        <position position="13"/>
    </location>
    <ligand>
        <name>ATP</name>
        <dbReference type="ChEBI" id="CHEBI:30616"/>
    </ligand>
</feature>
<feature type="binding site" evidence="11">
    <location>
        <position position="14"/>
    </location>
    <ligand>
        <name>ATP</name>
        <dbReference type="ChEBI" id="CHEBI:30616"/>
    </ligand>
</feature>
<comment type="activity regulation">
    <text evidence="11">Activated by phosphorylation and inhibited by fructose 1,6-bisphosphate (FBP).</text>
</comment>
<keyword evidence="3 11" id="KW-0808">Transferase</keyword>
<dbReference type="PANTHER" id="PTHR10196:SF69">
    <property type="entry name" value="GLYCEROL KINASE"/>
    <property type="match status" value="1"/>
</dbReference>
<dbReference type="AlphaFoldDB" id="A0A9D1RD95"/>
<evidence type="ECO:0000256" key="7">
    <source>
        <dbReference type="ARBA" id="ARBA00022840"/>
    </source>
</evidence>
<evidence type="ECO:0000313" key="16">
    <source>
        <dbReference type="Proteomes" id="UP000824205"/>
    </source>
</evidence>
<comment type="pathway">
    <text evidence="1 11">Polyol metabolism; glycerol degradation via glycerol kinase pathway; sn-glycerol 3-phosphate from glycerol: step 1/1.</text>
</comment>
<evidence type="ECO:0000256" key="8">
    <source>
        <dbReference type="ARBA" id="ARBA00052101"/>
    </source>
</evidence>
<name>A0A9D1RD95_9FIRM</name>
<evidence type="ECO:0000259" key="14">
    <source>
        <dbReference type="Pfam" id="PF02782"/>
    </source>
</evidence>
<dbReference type="Gene3D" id="3.30.420.40">
    <property type="match status" value="2"/>
</dbReference>
<dbReference type="HAMAP" id="MF_00186">
    <property type="entry name" value="Glycerol_kin"/>
    <property type="match status" value="1"/>
</dbReference>
<dbReference type="FunFam" id="3.30.420.40:FF:000007">
    <property type="entry name" value="Glycerol kinase"/>
    <property type="match status" value="1"/>
</dbReference>
<dbReference type="InterPro" id="IPR000577">
    <property type="entry name" value="Carb_kinase_FGGY"/>
</dbReference>
<feature type="binding site" evidence="11">
    <location>
        <position position="15"/>
    </location>
    <ligand>
        <name>ATP</name>
        <dbReference type="ChEBI" id="CHEBI:30616"/>
    </ligand>
</feature>
<dbReference type="PANTHER" id="PTHR10196">
    <property type="entry name" value="SUGAR KINASE"/>
    <property type="match status" value="1"/>
</dbReference>
<feature type="binding site" evidence="11">
    <location>
        <position position="247"/>
    </location>
    <ligand>
        <name>glycerol</name>
        <dbReference type="ChEBI" id="CHEBI:17754"/>
    </ligand>
</feature>
<proteinExistence type="inferred from homology"/>
<dbReference type="InterPro" id="IPR018485">
    <property type="entry name" value="FGGY_C"/>
</dbReference>
<keyword evidence="6 11" id="KW-0319">Glycerol metabolism</keyword>
<dbReference type="GO" id="GO:0004370">
    <property type="term" value="F:glycerol kinase activity"/>
    <property type="evidence" value="ECO:0007669"/>
    <property type="project" value="UniProtKB-UniRule"/>
</dbReference>
<dbReference type="PIRSF" id="PIRSF000538">
    <property type="entry name" value="GlpK"/>
    <property type="match status" value="1"/>
</dbReference>
<evidence type="ECO:0000256" key="4">
    <source>
        <dbReference type="ARBA" id="ARBA00022741"/>
    </source>
</evidence>
<sequence length="500" mass="55695">MDKKYVLALDQGTTSSRAIVFNKKGEIVAKAQKEFNQYYPQNGWVEHDPNEILFSELEAVIEVFRSGKINANEIAAIGITNQRETTIVWDKETGKPVYNAIVWQCRRTADYCEELKAQGLGDYIKETTGLLIDAYFSGTKIKWILDNVEGAREKAEKGELLFGTVDTWLIWNLTAGKVHVTDYSNACRTMLFDIDKLQWDPYLCETLGIPMNMLPEVKPSSCIYGECVKFPGMDAIAGVPIASAIGDQPGALFGQGCFEEGQAKNTYGTGCFLLMNTGEKRINSRSNLLTGVAWGLNGKITYDLEGSAFNAGSVIKWLRDEVELIKSAPECDVLAEQVPDSNGLYFVPAFTGLGAPYWDMYARGCMIGLTRAVNKKHICRAVLESITFQMTDLLEAMMKDSGILLKDLRVDGGASVSDIMMQIQADMTGVNVNRPVNKEATALGAAYLAGLATGVWESTDEIEQNRQVEKIFIPSMETEKRNKLYTNWKRAVERSRNWER</sequence>
<feature type="binding site" evidence="11">
    <location>
        <position position="269"/>
    </location>
    <ligand>
        <name>ATP</name>
        <dbReference type="ChEBI" id="CHEBI:30616"/>
    </ligand>
</feature>
<keyword evidence="7 11" id="KW-0067">ATP-binding</keyword>
<comment type="caution">
    <text evidence="15">The sequence shown here is derived from an EMBL/GenBank/DDBJ whole genome shotgun (WGS) entry which is preliminary data.</text>
</comment>
<reference evidence="15" key="1">
    <citation type="journal article" date="2021" name="PeerJ">
        <title>Extensive microbial diversity within the chicken gut microbiome revealed by metagenomics and culture.</title>
        <authorList>
            <person name="Gilroy R."/>
            <person name="Ravi A."/>
            <person name="Getino M."/>
            <person name="Pursley I."/>
            <person name="Horton D.L."/>
            <person name="Alikhan N.F."/>
            <person name="Baker D."/>
            <person name="Gharbi K."/>
            <person name="Hall N."/>
            <person name="Watson M."/>
            <person name="Adriaenssens E.M."/>
            <person name="Foster-Nyarko E."/>
            <person name="Jarju S."/>
            <person name="Secka A."/>
            <person name="Antonio M."/>
            <person name="Oren A."/>
            <person name="Chaudhuri R.R."/>
            <person name="La Ragione R."/>
            <person name="Hildebrand F."/>
            <person name="Pallen M.J."/>
        </authorList>
    </citation>
    <scope>NUCLEOTIDE SEQUENCE</scope>
    <source>
        <strain evidence="15">421</strain>
    </source>
</reference>
<evidence type="ECO:0000256" key="11">
    <source>
        <dbReference type="HAMAP-Rule" id="MF_00186"/>
    </source>
</evidence>
<feature type="binding site" evidence="11">
    <location>
        <position position="312"/>
    </location>
    <ligand>
        <name>ATP</name>
        <dbReference type="ChEBI" id="CHEBI:30616"/>
    </ligand>
</feature>
<evidence type="ECO:0000313" key="15">
    <source>
        <dbReference type="EMBL" id="HIW85472.1"/>
    </source>
</evidence>
<dbReference type="NCBIfam" id="TIGR01311">
    <property type="entry name" value="glycerol_kin"/>
    <property type="match status" value="1"/>
</dbReference>
<feature type="binding site" evidence="11">
    <location>
        <position position="84"/>
    </location>
    <ligand>
        <name>sn-glycerol 3-phosphate</name>
        <dbReference type="ChEBI" id="CHEBI:57597"/>
    </ligand>
</feature>
<feature type="binding site" evidence="11">
    <location>
        <position position="135"/>
    </location>
    <ligand>
        <name>glycerol</name>
        <dbReference type="ChEBI" id="CHEBI:17754"/>
    </ligand>
</feature>
<evidence type="ECO:0000256" key="9">
    <source>
        <dbReference type="ARBA" id="ARBA00054633"/>
    </source>
</evidence>
<feature type="domain" description="Carbohydrate kinase FGGY N-terminal" evidence="13">
    <location>
        <begin position="5"/>
        <end position="254"/>
    </location>
</feature>
<feature type="binding site" evidence="11">
    <location>
        <position position="83"/>
    </location>
    <ligand>
        <name>sn-glycerol 3-phosphate</name>
        <dbReference type="ChEBI" id="CHEBI:57597"/>
    </ligand>
</feature>
<comment type="subunit">
    <text evidence="10 11">Homotetramer and homodimer (in equilibrium).</text>
</comment>
<dbReference type="FunFam" id="3.30.420.40:FF:000008">
    <property type="entry name" value="Glycerol kinase"/>
    <property type="match status" value="1"/>
</dbReference>
<evidence type="ECO:0000256" key="2">
    <source>
        <dbReference type="ARBA" id="ARBA00009156"/>
    </source>
</evidence>
<evidence type="ECO:0000256" key="3">
    <source>
        <dbReference type="ARBA" id="ARBA00022679"/>
    </source>
</evidence>
<dbReference type="InterPro" id="IPR005999">
    <property type="entry name" value="Glycerol_kin"/>
</dbReference>
<evidence type="ECO:0000256" key="1">
    <source>
        <dbReference type="ARBA" id="ARBA00005190"/>
    </source>
</evidence>
<feature type="domain" description="Carbohydrate kinase FGGY C-terminal" evidence="14">
    <location>
        <begin position="264"/>
        <end position="452"/>
    </location>
</feature>
<feature type="binding site" evidence="11">
    <location>
        <position position="413"/>
    </location>
    <ligand>
        <name>ADP</name>
        <dbReference type="ChEBI" id="CHEBI:456216"/>
    </ligand>
</feature>
<dbReference type="Pfam" id="PF02782">
    <property type="entry name" value="FGGY_C"/>
    <property type="match status" value="1"/>
</dbReference>
<dbReference type="Pfam" id="PF00370">
    <property type="entry name" value="FGGY_N"/>
    <property type="match status" value="1"/>
</dbReference>
<feature type="binding site" evidence="11">
    <location>
        <position position="84"/>
    </location>
    <ligand>
        <name>glycerol</name>
        <dbReference type="ChEBI" id="CHEBI:17754"/>
    </ligand>
</feature>
<dbReference type="GO" id="GO:0019563">
    <property type="term" value="P:glycerol catabolic process"/>
    <property type="evidence" value="ECO:0007669"/>
    <property type="project" value="UniProtKB-UniRule"/>
</dbReference>
<feature type="binding site" evidence="11">
    <location>
        <position position="269"/>
    </location>
    <ligand>
        <name>ADP</name>
        <dbReference type="ChEBI" id="CHEBI:456216"/>
    </ligand>
</feature>
<dbReference type="InterPro" id="IPR018484">
    <property type="entry name" value="FGGY_N"/>
</dbReference>
<comment type="similarity">
    <text evidence="2 11 12">Belongs to the FGGY kinase family.</text>
</comment>
<feature type="binding site" evidence="11">
    <location>
        <position position="83"/>
    </location>
    <ligand>
        <name>glycerol</name>
        <dbReference type="ChEBI" id="CHEBI:17754"/>
    </ligand>
</feature>
<feature type="binding site" evidence="11">
    <location>
        <position position="13"/>
    </location>
    <ligand>
        <name>sn-glycerol 3-phosphate</name>
        <dbReference type="ChEBI" id="CHEBI:57597"/>
    </ligand>
</feature>
<feature type="binding site" evidence="11">
    <location>
        <position position="312"/>
    </location>
    <ligand>
        <name>ADP</name>
        <dbReference type="ChEBI" id="CHEBI:456216"/>
    </ligand>
</feature>
<dbReference type="EC" id="2.7.1.30" evidence="11"/>
<dbReference type="PROSITE" id="PS00933">
    <property type="entry name" value="FGGY_KINASES_1"/>
    <property type="match status" value="1"/>
</dbReference>
<dbReference type="Proteomes" id="UP000824205">
    <property type="component" value="Unassembled WGS sequence"/>
</dbReference>
<accession>A0A9D1RD95</accession>
<dbReference type="NCBIfam" id="NF000756">
    <property type="entry name" value="PRK00047.1"/>
    <property type="match status" value="1"/>
</dbReference>
<feature type="binding site" evidence="11">
    <location>
        <position position="13"/>
    </location>
    <ligand>
        <name>ADP</name>
        <dbReference type="ChEBI" id="CHEBI:456216"/>
    </ligand>
</feature>
<comment type="function">
    <text evidence="9 11">Key enzyme in the regulation of glycerol uptake and metabolism. Catalyzes the phosphorylation of glycerol to yield sn-glycerol 3-phosphate.</text>
</comment>
<comment type="caution">
    <text evidence="11">Lacks conserved residue(s) required for the propagation of feature annotation.</text>
</comment>
<feature type="binding site" evidence="11">
    <location>
        <position position="135"/>
    </location>
    <ligand>
        <name>sn-glycerol 3-phosphate</name>
        <dbReference type="ChEBI" id="CHEBI:57597"/>
    </ligand>
</feature>
<dbReference type="GO" id="GO:0005524">
    <property type="term" value="F:ATP binding"/>
    <property type="evidence" value="ECO:0007669"/>
    <property type="project" value="UniProtKB-UniRule"/>
</dbReference>
<keyword evidence="5 11" id="KW-0418">Kinase</keyword>
<protein>
    <recommendedName>
        <fullName evidence="11">Glycerol kinase</fullName>
        <ecNumber evidence="11">2.7.1.30</ecNumber>
    </recommendedName>
    <alternativeName>
        <fullName evidence="11">ATP:glycerol 3-phosphotransferase</fullName>
    </alternativeName>
    <alternativeName>
        <fullName evidence="11">Glycerokinase</fullName>
        <shortName evidence="11">GK</shortName>
    </alternativeName>
</protein>
<dbReference type="CDD" id="cd07786">
    <property type="entry name" value="FGGY_EcGK_like"/>
    <property type="match status" value="1"/>
</dbReference>
<evidence type="ECO:0000256" key="12">
    <source>
        <dbReference type="RuleBase" id="RU003733"/>
    </source>
</evidence>
<evidence type="ECO:0000256" key="5">
    <source>
        <dbReference type="ARBA" id="ARBA00022777"/>
    </source>
</evidence>
<evidence type="ECO:0000259" key="13">
    <source>
        <dbReference type="Pfam" id="PF00370"/>
    </source>
</evidence>
<evidence type="ECO:0000256" key="6">
    <source>
        <dbReference type="ARBA" id="ARBA00022798"/>
    </source>
</evidence>
<evidence type="ECO:0000256" key="10">
    <source>
        <dbReference type="ARBA" id="ARBA00063665"/>
    </source>
</evidence>
<feature type="binding site" evidence="11">
    <location>
        <position position="248"/>
    </location>
    <ligand>
        <name>glycerol</name>
        <dbReference type="ChEBI" id="CHEBI:17754"/>
    </ligand>
</feature>
<dbReference type="InterPro" id="IPR018483">
    <property type="entry name" value="Carb_kinase_FGGY_CS"/>
</dbReference>
<feature type="binding site" evidence="11">
    <location>
        <position position="17"/>
    </location>
    <ligand>
        <name>ADP</name>
        <dbReference type="ChEBI" id="CHEBI:456216"/>
    </ligand>
</feature>
<organism evidence="15 16">
    <name type="scientific">Candidatus Eubacterium faecipullorum</name>
    <dbReference type="NCBI Taxonomy" id="2838571"/>
    <lineage>
        <taxon>Bacteria</taxon>
        <taxon>Bacillati</taxon>
        <taxon>Bacillota</taxon>
        <taxon>Clostridia</taxon>
        <taxon>Eubacteriales</taxon>
        <taxon>Eubacteriaceae</taxon>
        <taxon>Eubacterium</taxon>
    </lineage>
</organism>
<dbReference type="PROSITE" id="PS00445">
    <property type="entry name" value="FGGY_KINASES_2"/>
    <property type="match status" value="1"/>
</dbReference>
<feature type="binding site" evidence="11">
    <location>
        <position position="247"/>
    </location>
    <ligand>
        <name>sn-glycerol 3-phosphate</name>
        <dbReference type="ChEBI" id="CHEBI:57597"/>
    </ligand>
</feature>
<dbReference type="InterPro" id="IPR043129">
    <property type="entry name" value="ATPase_NBD"/>
</dbReference>
<reference evidence="15" key="2">
    <citation type="submission" date="2021-04" db="EMBL/GenBank/DDBJ databases">
        <authorList>
            <person name="Gilroy R."/>
        </authorList>
    </citation>
    <scope>NUCLEOTIDE SEQUENCE</scope>
    <source>
        <strain evidence="15">421</strain>
    </source>
</reference>
<keyword evidence="4 11" id="KW-0547">Nucleotide-binding</keyword>
<dbReference type="GO" id="GO:0005829">
    <property type="term" value="C:cytosol"/>
    <property type="evidence" value="ECO:0007669"/>
    <property type="project" value="TreeGrafter"/>
</dbReference>
<feature type="binding site" evidence="11">
    <location>
        <position position="413"/>
    </location>
    <ligand>
        <name>ATP</name>
        <dbReference type="ChEBI" id="CHEBI:30616"/>
    </ligand>
</feature>
<comment type="catalytic activity">
    <reaction evidence="8 11">
        <text>glycerol + ATP = sn-glycerol 3-phosphate + ADP + H(+)</text>
        <dbReference type="Rhea" id="RHEA:21644"/>
        <dbReference type="ChEBI" id="CHEBI:15378"/>
        <dbReference type="ChEBI" id="CHEBI:17754"/>
        <dbReference type="ChEBI" id="CHEBI:30616"/>
        <dbReference type="ChEBI" id="CHEBI:57597"/>
        <dbReference type="ChEBI" id="CHEBI:456216"/>
        <dbReference type="EC" id="2.7.1.30"/>
    </reaction>
</comment>
<dbReference type="SUPFAM" id="SSF53067">
    <property type="entry name" value="Actin-like ATPase domain"/>
    <property type="match status" value="2"/>
</dbReference>
<dbReference type="EMBL" id="DXGE01000012">
    <property type="protein sequence ID" value="HIW85472.1"/>
    <property type="molecule type" value="Genomic_DNA"/>
</dbReference>
<dbReference type="GO" id="GO:0006072">
    <property type="term" value="P:glycerol-3-phosphate metabolic process"/>
    <property type="evidence" value="ECO:0007669"/>
    <property type="project" value="InterPro"/>
</dbReference>
<gene>
    <name evidence="11 15" type="primary">glpK</name>
    <name evidence="15" type="ORF">IAA48_03160</name>
</gene>